<keyword evidence="2" id="KW-1185">Reference proteome</keyword>
<dbReference type="Proteomes" id="UP001497535">
    <property type="component" value="Unassembled WGS sequence"/>
</dbReference>
<dbReference type="EMBL" id="CAVMJV010000039">
    <property type="protein sequence ID" value="CAK5079721.1"/>
    <property type="molecule type" value="Genomic_DNA"/>
</dbReference>
<protein>
    <submittedName>
        <fullName evidence="1">Uncharacterized protein</fullName>
    </submittedName>
</protein>
<accession>A0ACB0ZL68</accession>
<name>A0ACB0ZL68_MELEN</name>
<proteinExistence type="predicted"/>
<comment type="caution">
    <text evidence="1">The sequence shown here is derived from an EMBL/GenBank/DDBJ whole genome shotgun (WGS) entry which is preliminary data.</text>
</comment>
<reference evidence="1" key="1">
    <citation type="submission" date="2023-11" db="EMBL/GenBank/DDBJ databases">
        <authorList>
            <person name="Poullet M."/>
        </authorList>
    </citation>
    <scope>NUCLEOTIDE SEQUENCE</scope>
    <source>
        <strain evidence="1">E1834</strain>
    </source>
</reference>
<organism evidence="1 2">
    <name type="scientific">Meloidogyne enterolobii</name>
    <name type="common">Root-knot nematode worm</name>
    <name type="synonym">Meloidogyne mayaguensis</name>
    <dbReference type="NCBI Taxonomy" id="390850"/>
    <lineage>
        <taxon>Eukaryota</taxon>
        <taxon>Metazoa</taxon>
        <taxon>Ecdysozoa</taxon>
        <taxon>Nematoda</taxon>
        <taxon>Chromadorea</taxon>
        <taxon>Rhabditida</taxon>
        <taxon>Tylenchina</taxon>
        <taxon>Tylenchomorpha</taxon>
        <taxon>Tylenchoidea</taxon>
        <taxon>Meloidogynidae</taxon>
        <taxon>Meloidogyninae</taxon>
        <taxon>Meloidogyne</taxon>
    </lineage>
</organism>
<sequence length="69" mass="8206">MKSRIGQKEFNESSMIPGKRFLVTNHLKNRFVEVYPKNFTNMGADRTFALQGYLSITIRYFLYSIILYF</sequence>
<evidence type="ECO:0000313" key="1">
    <source>
        <dbReference type="EMBL" id="CAK5079721.1"/>
    </source>
</evidence>
<evidence type="ECO:0000313" key="2">
    <source>
        <dbReference type="Proteomes" id="UP001497535"/>
    </source>
</evidence>
<gene>
    <name evidence="1" type="ORF">MENTE1834_LOCUS26853</name>
</gene>